<reference evidence="2 3" key="1">
    <citation type="submission" date="2016-03" db="EMBL/GenBank/DDBJ databases">
        <title>Comparative genomics of the ectomycorrhizal sister species Rhizopogon vinicolor and Rhizopogon vesiculosus (Basidiomycota: Boletales) reveals a divergence of the mating type B locus.</title>
        <authorList>
            <person name="Mujic A.B."/>
            <person name="Kuo A."/>
            <person name="Tritt A."/>
            <person name="Lipzen A."/>
            <person name="Chen C."/>
            <person name="Johnson J."/>
            <person name="Sharma A."/>
            <person name="Barry K."/>
            <person name="Grigoriev I.V."/>
            <person name="Spatafora J.W."/>
        </authorList>
    </citation>
    <scope>NUCLEOTIDE SEQUENCE [LARGE SCALE GENOMIC DNA]</scope>
    <source>
        <strain evidence="2 3">AM-OR11-056</strain>
    </source>
</reference>
<proteinExistence type="predicted"/>
<sequence length="57" mass="6136">MFATPVATSQAWSSPQLPRPPPVTTHRPSLDTAMAHTSHCRAVLSDDPLSTRLPSGR</sequence>
<feature type="compositionally biased region" description="Polar residues" evidence="1">
    <location>
        <begin position="1"/>
        <end position="16"/>
    </location>
</feature>
<protein>
    <submittedName>
        <fullName evidence="2">Uncharacterized protein</fullName>
    </submittedName>
</protein>
<evidence type="ECO:0000313" key="3">
    <source>
        <dbReference type="Proteomes" id="UP000183567"/>
    </source>
</evidence>
<dbReference type="Proteomes" id="UP000183567">
    <property type="component" value="Unassembled WGS sequence"/>
</dbReference>
<dbReference type="AlphaFoldDB" id="A0A1J8R1C2"/>
<dbReference type="EMBL" id="LVVM01001863">
    <property type="protein sequence ID" value="OJA17700.1"/>
    <property type="molecule type" value="Genomic_DNA"/>
</dbReference>
<comment type="caution">
    <text evidence="2">The sequence shown here is derived from an EMBL/GenBank/DDBJ whole genome shotgun (WGS) entry which is preliminary data.</text>
</comment>
<gene>
    <name evidence="2" type="ORF">AZE42_06716</name>
</gene>
<evidence type="ECO:0000313" key="2">
    <source>
        <dbReference type="EMBL" id="OJA17700.1"/>
    </source>
</evidence>
<accession>A0A1J8R1C2</accession>
<keyword evidence="3" id="KW-1185">Reference proteome</keyword>
<name>A0A1J8R1C2_9AGAM</name>
<organism evidence="2 3">
    <name type="scientific">Rhizopogon vesiculosus</name>
    <dbReference type="NCBI Taxonomy" id="180088"/>
    <lineage>
        <taxon>Eukaryota</taxon>
        <taxon>Fungi</taxon>
        <taxon>Dikarya</taxon>
        <taxon>Basidiomycota</taxon>
        <taxon>Agaricomycotina</taxon>
        <taxon>Agaricomycetes</taxon>
        <taxon>Agaricomycetidae</taxon>
        <taxon>Boletales</taxon>
        <taxon>Suillineae</taxon>
        <taxon>Rhizopogonaceae</taxon>
        <taxon>Rhizopogon</taxon>
    </lineage>
</organism>
<evidence type="ECO:0000256" key="1">
    <source>
        <dbReference type="SAM" id="MobiDB-lite"/>
    </source>
</evidence>
<feature type="region of interest" description="Disordered" evidence="1">
    <location>
        <begin position="1"/>
        <end position="35"/>
    </location>
</feature>